<comment type="subcellular location">
    <subcellularLocation>
        <location evidence="1 7">Nucleus</location>
    </subcellularLocation>
</comment>
<proteinExistence type="inferred from homology"/>
<feature type="compositionally biased region" description="Low complexity" evidence="8">
    <location>
        <begin position="32"/>
        <end position="44"/>
    </location>
</feature>
<keyword evidence="11" id="KW-1185">Reference proteome</keyword>
<protein>
    <recommendedName>
        <fullName evidence="7">Mediator of RNA polymerase II transcription subunit 1</fullName>
    </recommendedName>
    <alternativeName>
        <fullName evidence="7">Mediator complex subunit 1</fullName>
    </alternativeName>
</protein>
<evidence type="ECO:0000259" key="9">
    <source>
        <dbReference type="Pfam" id="PF10744"/>
    </source>
</evidence>
<dbReference type="OrthoDB" id="5310959at2759"/>
<keyword evidence="4 7" id="KW-0010">Activator</keyword>
<evidence type="ECO:0000256" key="1">
    <source>
        <dbReference type="ARBA" id="ARBA00004123"/>
    </source>
</evidence>
<dbReference type="GO" id="GO:0045944">
    <property type="term" value="P:positive regulation of transcription by RNA polymerase II"/>
    <property type="evidence" value="ECO:0007669"/>
    <property type="project" value="UniProtKB-ARBA"/>
</dbReference>
<evidence type="ECO:0000256" key="3">
    <source>
        <dbReference type="ARBA" id="ARBA00023015"/>
    </source>
</evidence>
<evidence type="ECO:0000256" key="8">
    <source>
        <dbReference type="SAM" id="MobiDB-lite"/>
    </source>
</evidence>
<evidence type="ECO:0000313" key="10">
    <source>
        <dbReference type="EMBL" id="UJO16395.1"/>
    </source>
</evidence>
<comment type="function">
    <text evidence="7">Component of the Mediator complex, a coactivator involved in the regulated transcription of nearly all RNA polymerase II-dependent genes. Mediator functions as a bridge to convey information from gene-specific regulatory proteins to the basal RNA polymerase II transcription machinery. Mediator is recruited to promoters by direct interactions with regulatory proteins and serves as a scaffold for the assembly of a functional preinitiation complex with RNA polymerase II and the general transcription factors.</text>
</comment>
<dbReference type="AlphaFoldDB" id="A0A9Q8P7Q1"/>
<reference evidence="10" key="2">
    <citation type="journal article" date="2022" name="Microb. Genom.">
        <title>A chromosome-scale genome assembly of the tomato pathogen Cladosporium fulvum reveals a compartmentalized genome architecture and the presence of a dispensable chromosome.</title>
        <authorList>
            <person name="Zaccaron A.Z."/>
            <person name="Chen L.H."/>
            <person name="Samaras A."/>
            <person name="Stergiopoulos I."/>
        </authorList>
    </citation>
    <scope>NUCLEOTIDE SEQUENCE</scope>
    <source>
        <strain evidence="10">Race5_Kim</strain>
    </source>
</reference>
<evidence type="ECO:0000256" key="6">
    <source>
        <dbReference type="ARBA" id="ARBA00023242"/>
    </source>
</evidence>
<dbReference type="GO" id="GO:0003712">
    <property type="term" value="F:transcription coregulator activity"/>
    <property type="evidence" value="ECO:0007669"/>
    <property type="project" value="InterPro"/>
</dbReference>
<keyword evidence="5 7" id="KW-0804">Transcription</keyword>
<reference evidence="10" key="1">
    <citation type="submission" date="2021-12" db="EMBL/GenBank/DDBJ databases">
        <authorList>
            <person name="Zaccaron A."/>
            <person name="Stergiopoulos I."/>
        </authorList>
    </citation>
    <scope>NUCLEOTIDE SEQUENCE</scope>
    <source>
        <strain evidence="10">Race5_Kim</strain>
    </source>
</reference>
<name>A0A9Q8P7Q1_PASFU</name>
<feature type="compositionally biased region" description="Polar residues" evidence="8">
    <location>
        <begin position="1"/>
        <end position="14"/>
    </location>
</feature>
<dbReference type="RefSeq" id="XP_047760761.1">
    <property type="nucleotide sequence ID" value="XM_047903549.1"/>
</dbReference>
<sequence length="710" mass="75729">MSTPTPSTLQQPGSASKKAAGHVTTPSHMGLASPAPRSVPSPAATRKDQAGKTPTNHPTVSSQGSKTLYGTPMVPSLSQTGIGSSPGQGVSFGTPGALAGLGVDLGSATPGQLANMTPSLGGAAAMMPTMSELGFSATASKRNEDEERRAKMRKVLKSIGKTKGRVSEEAIARVARRVGFSDNISDHYAKEDAVKDPRIVGNRELFLAGSNARSSLAITLKDHVVQTVDASIFGTDGQPLQEMRETAGQLFLKDLSVPSGILLESNLDRFAANLDRLARIEKLSAGISCFEAINGLYRSLRKLNGLEQEQVRSKQQGKTSESEHSADVEVLRKRSGRPTMHEHGKFGLALEYWSTEIAREESAMDIDGAETTSDAAGSIYSLQIEAEGSSAAMYTPLRCSNDWLPEDLTLSDPGIGQGLPWLEPPATFVQQTSGTGHEDAMAIDGGQHLPDIRFVARLDPPLVVPYQTATNMLSHLGMAPPQVDFMLHYYALLLEIPAQTIYAGDGIEIEAEQNVLTMKGGEEAEVTHRYSLDVSKPDWGYKLEKLPFSHPRQLVELLPHLRQWAHVGELLRNAFGSNPTAPKPNGAAFANGGVHPAAANDTGLDDVPLDDIMATPKPLDEDETLSVDIGLTTSPQPTLSLTYSDPAVVGIRSITAQIQPNADVMVTIGDEDEAIVEDGTSSSQKAQKLAHGLSGCNDLGVWLEWVRSSP</sequence>
<dbReference type="InterPro" id="IPR019680">
    <property type="entry name" value="Mediator_Med1"/>
</dbReference>
<organism evidence="10 11">
    <name type="scientific">Passalora fulva</name>
    <name type="common">Tomato leaf mold</name>
    <name type="synonym">Cladosporium fulvum</name>
    <dbReference type="NCBI Taxonomy" id="5499"/>
    <lineage>
        <taxon>Eukaryota</taxon>
        <taxon>Fungi</taxon>
        <taxon>Dikarya</taxon>
        <taxon>Ascomycota</taxon>
        <taxon>Pezizomycotina</taxon>
        <taxon>Dothideomycetes</taxon>
        <taxon>Dothideomycetidae</taxon>
        <taxon>Mycosphaerellales</taxon>
        <taxon>Mycosphaerellaceae</taxon>
        <taxon>Fulvia</taxon>
    </lineage>
</organism>
<feature type="region of interest" description="Disordered" evidence="8">
    <location>
        <begin position="1"/>
        <end position="89"/>
    </location>
</feature>
<gene>
    <name evidence="10" type="ORF">CLAFUR5_04401</name>
</gene>
<evidence type="ECO:0000256" key="4">
    <source>
        <dbReference type="ARBA" id="ARBA00023159"/>
    </source>
</evidence>
<dbReference type="GO" id="GO:0016592">
    <property type="term" value="C:mediator complex"/>
    <property type="evidence" value="ECO:0007669"/>
    <property type="project" value="InterPro"/>
</dbReference>
<dbReference type="KEGG" id="ffu:CLAFUR5_04401"/>
<evidence type="ECO:0000256" key="7">
    <source>
        <dbReference type="RuleBase" id="RU364059"/>
    </source>
</evidence>
<accession>A0A9Q8P7Q1</accession>
<dbReference type="Proteomes" id="UP000756132">
    <property type="component" value="Chromosome 4"/>
</dbReference>
<dbReference type="PANTHER" id="PTHR35041:SF4">
    <property type="entry name" value="MEDIATOR OF RNA POLYMERASE II TRANSCRIPTION SUBUNIT 1"/>
    <property type="match status" value="1"/>
</dbReference>
<dbReference type="EMBL" id="CP090166">
    <property type="protein sequence ID" value="UJO16395.1"/>
    <property type="molecule type" value="Genomic_DNA"/>
</dbReference>
<feature type="compositionally biased region" description="Polar residues" evidence="8">
    <location>
        <begin position="52"/>
        <end position="68"/>
    </location>
</feature>
<dbReference type="OMA" id="KWAEWIR"/>
<evidence type="ECO:0000256" key="5">
    <source>
        <dbReference type="ARBA" id="ARBA00023163"/>
    </source>
</evidence>
<keyword evidence="6 7" id="KW-0539">Nucleus</keyword>
<feature type="compositionally biased region" description="Polar residues" evidence="8">
    <location>
        <begin position="76"/>
        <end position="88"/>
    </location>
</feature>
<feature type="domain" description="Mediator complex subunit Med1" evidence="9">
    <location>
        <begin position="154"/>
        <end position="575"/>
    </location>
</feature>
<comment type="similarity">
    <text evidence="2 7">Belongs to the Mediator complex subunit 1 family.</text>
</comment>
<dbReference type="GeneID" id="71984279"/>
<dbReference type="Pfam" id="PF10744">
    <property type="entry name" value="Med1"/>
    <property type="match status" value="1"/>
</dbReference>
<evidence type="ECO:0000313" key="11">
    <source>
        <dbReference type="Proteomes" id="UP000756132"/>
    </source>
</evidence>
<evidence type="ECO:0000256" key="2">
    <source>
        <dbReference type="ARBA" id="ARBA00006210"/>
    </source>
</evidence>
<dbReference type="PANTHER" id="PTHR35041">
    <property type="entry name" value="MEDIATOR OF RNA POLYMERASE II TRANSCRIPTION SUBUNIT 1"/>
    <property type="match status" value="1"/>
</dbReference>
<keyword evidence="3 7" id="KW-0805">Transcription regulation</keyword>
<feature type="region of interest" description="Disordered" evidence="8">
    <location>
        <begin position="308"/>
        <end position="328"/>
    </location>
</feature>